<evidence type="ECO:0000259" key="14">
    <source>
        <dbReference type="PROSITE" id="PS51104"/>
    </source>
</evidence>
<keyword evidence="3" id="KW-1003">Cell membrane</keyword>
<keyword evidence="6" id="KW-0808">Transferase</keyword>
<comment type="subcellular location">
    <subcellularLocation>
        <location evidence="1">Cell inner membrane</location>
        <topology evidence="1">Multi-pass membrane protein</topology>
    </subcellularLocation>
</comment>
<dbReference type="NCBIfam" id="TIGR00829">
    <property type="entry name" value="FRU"/>
    <property type="match status" value="1"/>
</dbReference>
<evidence type="ECO:0000256" key="10">
    <source>
        <dbReference type="ARBA" id="ARBA00022989"/>
    </source>
</evidence>
<dbReference type="InterPro" id="IPR013014">
    <property type="entry name" value="PTS_EIIC_2"/>
</dbReference>
<protein>
    <submittedName>
        <fullName evidence="15">PTS system, mannose-specific IIC component</fullName>
    </submittedName>
</protein>
<dbReference type="PANTHER" id="PTHR30505:SF0">
    <property type="entry name" value="FRUCTOSE-LIKE PTS SYSTEM EIIBC COMPONENT-RELATED"/>
    <property type="match status" value="1"/>
</dbReference>
<feature type="transmembrane region" description="Helical" evidence="12">
    <location>
        <begin position="391"/>
        <end position="413"/>
    </location>
</feature>
<dbReference type="GO" id="GO:0005886">
    <property type="term" value="C:plasma membrane"/>
    <property type="evidence" value="ECO:0007669"/>
    <property type="project" value="UniProtKB-SubCell"/>
</dbReference>
<keyword evidence="9" id="KW-0418">Kinase</keyword>
<evidence type="ECO:0000313" key="15">
    <source>
        <dbReference type="EMBL" id="SER82283.1"/>
    </source>
</evidence>
<dbReference type="Proteomes" id="UP000198948">
    <property type="component" value="Unassembled WGS sequence"/>
</dbReference>
<evidence type="ECO:0000256" key="9">
    <source>
        <dbReference type="ARBA" id="ARBA00022777"/>
    </source>
</evidence>
<feature type="transmembrane region" description="Helical" evidence="12">
    <location>
        <begin position="182"/>
        <end position="206"/>
    </location>
</feature>
<dbReference type="InterPro" id="IPR036095">
    <property type="entry name" value="PTS_EIIB-like_sf"/>
</dbReference>
<dbReference type="NCBIfam" id="TIGR01427">
    <property type="entry name" value="PTS_IIC_fructo"/>
    <property type="match status" value="1"/>
</dbReference>
<keyword evidence="7" id="KW-0598">Phosphotransferase system</keyword>
<evidence type="ECO:0000256" key="11">
    <source>
        <dbReference type="ARBA" id="ARBA00023136"/>
    </source>
</evidence>
<evidence type="ECO:0000313" key="16">
    <source>
        <dbReference type="Proteomes" id="UP000198948"/>
    </source>
</evidence>
<feature type="transmembrane region" description="Helical" evidence="12">
    <location>
        <begin position="307"/>
        <end position="325"/>
    </location>
</feature>
<dbReference type="GO" id="GO:0009401">
    <property type="term" value="P:phosphoenolpyruvate-dependent sugar phosphotransferase system"/>
    <property type="evidence" value="ECO:0007669"/>
    <property type="project" value="UniProtKB-KW"/>
</dbReference>
<dbReference type="RefSeq" id="WP_092651704.1">
    <property type="nucleotide sequence ID" value="NZ_FOHA01000007.1"/>
</dbReference>
<evidence type="ECO:0000256" key="12">
    <source>
        <dbReference type="SAM" id="Phobius"/>
    </source>
</evidence>
<dbReference type="PROSITE" id="PS51104">
    <property type="entry name" value="PTS_EIIC_TYPE_2"/>
    <property type="match status" value="1"/>
</dbReference>
<name>A0A1H9SD36_9LACT</name>
<dbReference type="GO" id="GO:0090563">
    <property type="term" value="F:protein-phosphocysteine-sugar phosphotransferase activity"/>
    <property type="evidence" value="ECO:0007669"/>
    <property type="project" value="TreeGrafter"/>
</dbReference>
<accession>A0A1H9SD36</accession>
<keyword evidence="10 12" id="KW-1133">Transmembrane helix</keyword>
<dbReference type="Pfam" id="PF02378">
    <property type="entry name" value="PTS_EIIC"/>
    <property type="match status" value="1"/>
</dbReference>
<dbReference type="PROSITE" id="PS51099">
    <property type="entry name" value="PTS_EIIB_TYPE_2"/>
    <property type="match status" value="1"/>
</dbReference>
<dbReference type="AlphaFoldDB" id="A0A1H9SD36"/>
<dbReference type="OrthoDB" id="9782569at2"/>
<dbReference type="PANTHER" id="PTHR30505">
    <property type="entry name" value="FRUCTOSE-LIKE PERMEASE"/>
    <property type="match status" value="1"/>
</dbReference>
<feature type="domain" description="PTS EIIC type-2" evidence="14">
    <location>
        <begin position="126"/>
        <end position="493"/>
    </location>
</feature>
<evidence type="ECO:0000256" key="7">
    <source>
        <dbReference type="ARBA" id="ARBA00022683"/>
    </source>
</evidence>
<keyword evidence="11 12" id="KW-0472">Membrane</keyword>
<evidence type="ECO:0000256" key="6">
    <source>
        <dbReference type="ARBA" id="ARBA00022679"/>
    </source>
</evidence>
<evidence type="ECO:0000256" key="2">
    <source>
        <dbReference type="ARBA" id="ARBA00022448"/>
    </source>
</evidence>
<evidence type="ECO:0000256" key="8">
    <source>
        <dbReference type="ARBA" id="ARBA00022692"/>
    </source>
</evidence>
<keyword evidence="8 12" id="KW-0812">Transmembrane</keyword>
<evidence type="ECO:0000259" key="13">
    <source>
        <dbReference type="PROSITE" id="PS51099"/>
    </source>
</evidence>
<dbReference type="InterPro" id="IPR050864">
    <property type="entry name" value="Bacterial_PTS_Sugar_Transport"/>
</dbReference>
<gene>
    <name evidence="15" type="ORF">SAMN04488559_10710</name>
</gene>
<dbReference type="InterPro" id="IPR003501">
    <property type="entry name" value="PTS_EIIB_2/3"/>
</dbReference>
<evidence type="ECO:0000256" key="3">
    <source>
        <dbReference type="ARBA" id="ARBA00022475"/>
    </source>
</evidence>
<feature type="transmembrane region" description="Helical" evidence="12">
    <location>
        <begin position="136"/>
        <end position="156"/>
    </location>
</feature>
<keyword evidence="5" id="KW-0762">Sugar transport</keyword>
<keyword evidence="16" id="KW-1185">Reference proteome</keyword>
<feature type="transmembrane region" description="Helical" evidence="12">
    <location>
        <begin position="226"/>
        <end position="249"/>
    </location>
</feature>
<sequence>MTKNIVAVTACAAGIAHTYMAAESLERAGKAKDYNIKVETNGAIGAENVLTHEDIEQADLVIIAADIKIDLIRFTGKPVYVTKSIPAIEDAAGLIEKAFTEAQVFGKKGSKVGKIQIGNDKEKVGFFTHIMSGISYMVPMVIAAGLILTIANLYAFQKDDLGRIVNWGFDTSDSMGLLMSRLFAVGQVGFKLMIPLFAGFVANSIADKPAIAPAMIGAYIANDAELLGAKAGGGFIAAIAVAFIVGYLVKGLKKIKWPRILAPIVPIMIIPFIATLIISLLVFYVIGQPIAAGMDGMYNGLTWLNDNYSSAPIIIGVIVGGMIGFDLGGPVNKTALIFGTAIFTDTLAKNGIQGANFVPQTATQAAISVAPLGVWLATILFKKKFSKDEKVAATAAFGMGMVGVTEGAIPFVAADPVRMIIASVSGSAVAGGLAAATGCKFFGGIGSPLGTFIGYIEQPVPFITWILCVLSGVLVTALIIGFTRKPMMLAIEEEVAVENE</sequence>
<dbReference type="InterPro" id="IPR006327">
    <property type="entry name" value="PTS_IIC_fruc"/>
</dbReference>
<evidence type="ECO:0000256" key="1">
    <source>
        <dbReference type="ARBA" id="ARBA00004429"/>
    </source>
</evidence>
<dbReference type="SUPFAM" id="SSF52794">
    <property type="entry name" value="PTS system IIB component-like"/>
    <property type="match status" value="1"/>
</dbReference>
<dbReference type="GO" id="GO:0005351">
    <property type="term" value="F:carbohydrate:proton symporter activity"/>
    <property type="evidence" value="ECO:0007669"/>
    <property type="project" value="InterPro"/>
</dbReference>
<feature type="transmembrane region" description="Helical" evidence="12">
    <location>
        <begin position="462"/>
        <end position="482"/>
    </location>
</feature>
<dbReference type="CDD" id="cd05569">
    <property type="entry name" value="PTS_IIB_fructose"/>
    <property type="match status" value="1"/>
</dbReference>
<keyword evidence="4" id="KW-0597">Phosphoprotein</keyword>
<dbReference type="InterPro" id="IPR003353">
    <property type="entry name" value="PTS_IIB_fruc"/>
</dbReference>
<dbReference type="STRING" id="142588.SAMN04488559_10710"/>
<evidence type="ECO:0000256" key="5">
    <source>
        <dbReference type="ARBA" id="ARBA00022597"/>
    </source>
</evidence>
<dbReference type="InterPro" id="IPR003352">
    <property type="entry name" value="PTS_EIIC"/>
</dbReference>
<dbReference type="GO" id="GO:0016301">
    <property type="term" value="F:kinase activity"/>
    <property type="evidence" value="ECO:0007669"/>
    <property type="project" value="UniProtKB-KW"/>
</dbReference>
<feature type="domain" description="PTS EIIB type-2" evidence="13">
    <location>
        <begin position="5"/>
        <end position="100"/>
    </location>
</feature>
<dbReference type="GO" id="GO:0022877">
    <property type="term" value="F:protein-N(PI)-phosphohistidine-fructose phosphotransferase system transporter activity"/>
    <property type="evidence" value="ECO:0007669"/>
    <property type="project" value="InterPro"/>
</dbReference>
<proteinExistence type="predicted"/>
<dbReference type="EMBL" id="FOHA01000007">
    <property type="protein sequence ID" value="SER82283.1"/>
    <property type="molecule type" value="Genomic_DNA"/>
</dbReference>
<keyword evidence="2" id="KW-0813">Transport</keyword>
<evidence type="ECO:0000256" key="4">
    <source>
        <dbReference type="ARBA" id="ARBA00022553"/>
    </source>
</evidence>
<feature type="transmembrane region" description="Helical" evidence="12">
    <location>
        <begin position="261"/>
        <end position="287"/>
    </location>
</feature>
<dbReference type="Pfam" id="PF02302">
    <property type="entry name" value="PTS_IIB"/>
    <property type="match status" value="1"/>
</dbReference>
<dbReference type="InterPro" id="IPR013011">
    <property type="entry name" value="PTS_EIIB_2"/>
</dbReference>
<dbReference type="Gene3D" id="3.40.50.2300">
    <property type="match status" value="1"/>
</dbReference>
<organism evidence="15 16">
    <name type="scientific">Isobaculum melis</name>
    <dbReference type="NCBI Taxonomy" id="142588"/>
    <lineage>
        <taxon>Bacteria</taxon>
        <taxon>Bacillati</taxon>
        <taxon>Bacillota</taxon>
        <taxon>Bacilli</taxon>
        <taxon>Lactobacillales</taxon>
        <taxon>Carnobacteriaceae</taxon>
        <taxon>Isobaculum</taxon>
    </lineage>
</organism>
<reference evidence="15 16" key="1">
    <citation type="submission" date="2016-10" db="EMBL/GenBank/DDBJ databases">
        <authorList>
            <person name="de Groot N.N."/>
        </authorList>
    </citation>
    <scope>NUCLEOTIDE SEQUENCE [LARGE SCALE GENOMIC DNA]</scope>
    <source>
        <strain evidence="15 16">DSM 13760</strain>
    </source>
</reference>